<dbReference type="GO" id="GO:0005886">
    <property type="term" value="C:plasma membrane"/>
    <property type="evidence" value="ECO:0007669"/>
    <property type="project" value="UniProtKB-SubCell"/>
</dbReference>
<dbReference type="Pfam" id="PF02656">
    <property type="entry name" value="DUF202"/>
    <property type="match status" value="1"/>
</dbReference>
<evidence type="ECO:0000256" key="4">
    <source>
        <dbReference type="ARBA" id="ARBA00022989"/>
    </source>
</evidence>
<keyword evidence="10" id="KW-1185">Reference proteome</keyword>
<protein>
    <recommendedName>
        <fullName evidence="8">DUF202 domain-containing protein</fullName>
    </recommendedName>
</protein>
<dbReference type="OMA" id="ERNFLAW"/>
<accession>A0A137PHI9</accession>
<reference evidence="9 10" key="1">
    <citation type="journal article" date="2015" name="Genome Biol. Evol.">
        <title>Phylogenomic analyses indicate that early fungi evolved digesting cell walls of algal ancestors of land plants.</title>
        <authorList>
            <person name="Chang Y."/>
            <person name="Wang S."/>
            <person name="Sekimoto S."/>
            <person name="Aerts A.L."/>
            <person name="Choi C."/>
            <person name="Clum A."/>
            <person name="LaButti K.M."/>
            <person name="Lindquist E.A."/>
            <person name="Yee Ngan C."/>
            <person name="Ohm R.A."/>
            <person name="Salamov A.A."/>
            <person name="Grigoriev I.V."/>
            <person name="Spatafora J.W."/>
            <person name="Berbee M.L."/>
        </authorList>
    </citation>
    <scope>NUCLEOTIDE SEQUENCE [LARGE SCALE GENOMIC DNA]</scope>
    <source>
        <strain evidence="9 10">NRRL 28638</strain>
    </source>
</reference>
<gene>
    <name evidence="9" type="ORF">CONCODRAFT_76854</name>
</gene>
<evidence type="ECO:0000256" key="6">
    <source>
        <dbReference type="SAM" id="MobiDB-lite"/>
    </source>
</evidence>
<feature type="region of interest" description="Disordered" evidence="6">
    <location>
        <begin position="1"/>
        <end position="27"/>
    </location>
</feature>
<comment type="subcellular location">
    <subcellularLocation>
        <location evidence="1">Cell membrane</location>
        <topology evidence="1">Multi-pass membrane protein</topology>
    </subcellularLocation>
</comment>
<name>A0A137PHI9_CONC2</name>
<dbReference type="EMBL" id="KQ964423">
    <property type="protein sequence ID" value="KXN74467.1"/>
    <property type="molecule type" value="Genomic_DNA"/>
</dbReference>
<dbReference type="PANTHER" id="PTHR34187">
    <property type="entry name" value="FGR18P"/>
    <property type="match status" value="1"/>
</dbReference>
<keyword evidence="5 7" id="KW-0472">Membrane</keyword>
<evidence type="ECO:0000259" key="8">
    <source>
        <dbReference type="Pfam" id="PF02656"/>
    </source>
</evidence>
<organism evidence="9 10">
    <name type="scientific">Conidiobolus coronatus (strain ATCC 28846 / CBS 209.66 / NRRL 28638)</name>
    <name type="common">Delacroixia coronata</name>
    <dbReference type="NCBI Taxonomy" id="796925"/>
    <lineage>
        <taxon>Eukaryota</taxon>
        <taxon>Fungi</taxon>
        <taxon>Fungi incertae sedis</taxon>
        <taxon>Zoopagomycota</taxon>
        <taxon>Entomophthoromycotina</taxon>
        <taxon>Entomophthoromycetes</taxon>
        <taxon>Entomophthorales</taxon>
        <taxon>Ancylistaceae</taxon>
        <taxon>Conidiobolus</taxon>
    </lineage>
</organism>
<evidence type="ECO:0000313" key="10">
    <source>
        <dbReference type="Proteomes" id="UP000070444"/>
    </source>
</evidence>
<keyword evidence="3 7" id="KW-0812">Transmembrane</keyword>
<feature type="domain" description="DUF202" evidence="8">
    <location>
        <begin position="56"/>
        <end position="126"/>
    </location>
</feature>
<dbReference type="Proteomes" id="UP000070444">
    <property type="component" value="Unassembled WGS sequence"/>
</dbReference>
<dbReference type="AlphaFoldDB" id="A0A137PHI9"/>
<feature type="transmembrane region" description="Helical" evidence="7">
    <location>
        <begin position="135"/>
        <end position="160"/>
    </location>
</feature>
<feature type="transmembrane region" description="Helical" evidence="7">
    <location>
        <begin position="103"/>
        <end position="123"/>
    </location>
</feature>
<evidence type="ECO:0000313" key="9">
    <source>
        <dbReference type="EMBL" id="KXN74467.1"/>
    </source>
</evidence>
<keyword evidence="2" id="KW-1003">Cell membrane</keyword>
<proteinExistence type="predicted"/>
<evidence type="ECO:0000256" key="1">
    <source>
        <dbReference type="ARBA" id="ARBA00004651"/>
    </source>
</evidence>
<dbReference type="InterPro" id="IPR052053">
    <property type="entry name" value="IM_YidH-like"/>
</dbReference>
<dbReference type="InterPro" id="IPR003807">
    <property type="entry name" value="DUF202"/>
</dbReference>
<evidence type="ECO:0000256" key="3">
    <source>
        <dbReference type="ARBA" id="ARBA00022692"/>
    </source>
</evidence>
<evidence type="ECO:0000256" key="5">
    <source>
        <dbReference type="ARBA" id="ARBA00023136"/>
    </source>
</evidence>
<evidence type="ECO:0000256" key="2">
    <source>
        <dbReference type="ARBA" id="ARBA00022475"/>
    </source>
</evidence>
<dbReference type="PANTHER" id="PTHR34187:SF2">
    <property type="entry name" value="DUF202 DOMAIN-CONTAINING PROTEIN"/>
    <property type="match status" value="1"/>
</dbReference>
<evidence type="ECO:0000256" key="7">
    <source>
        <dbReference type="SAM" id="Phobius"/>
    </source>
</evidence>
<sequence length="163" mass="17695">MSLLENNKNKNYQSITDSDSNKTNNSMNTGECGVEAFLNRNYFASKLIPNTGSVARDHLANERTFLAWLRTSLALVTIGIAISQLGNLTNNPGGNNKGGITLGSVYICIGMLFIVVGVSRYFYIQNQLINNMFPAARYTVLLGVALLGLVIGTLLVTIFLDLA</sequence>
<keyword evidence="4 7" id="KW-1133">Transmembrane helix</keyword>
<dbReference type="OrthoDB" id="199599at2759"/>
<feature type="transmembrane region" description="Helical" evidence="7">
    <location>
        <begin position="65"/>
        <end position="83"/>
    </location>
</feature>